<protein>
    <recommendedName>
        <fullName evidence="1">H repeat-associated protein N-terminal domain-containing protein</fullName>
    </recommendedName>
</protein>
<dbReference type="RefSeq" id="WP_063498456.1">
    <property type="nucleotide sequence ID" value="NZ_CP014579.1"/>
</dbReference>
<proteinExistence type="predicted"/>
<keyword evidence="3" id="KW-1185">Reference proteome</keyword>
<dbReference type="PANTHER" id="PTHR30298:SF0">
    <property type="entry name" value="PROTEIN YBFL-RELATED"/>
    <property type="match status" value="1"/>
</dbReference>
<gene>
    <name evidence="2" type="ORF">AYM40_22380</name>
</gene>
<accession>A0A160FQI2</accession>
<dbReference type="KEGG" id="buz:AYM40_22380"/>
<evidence type="ECO:0000259" key="1">
    <source>
        <dbReference type="Pfam" id="PF13808"/>
    </source>
</evidence>
<feature type="domain" description="H repeat-associated protein N-terminal" evidence="1">
    <location>
        <begin position="10"/>
        <end position="95"/>
    </location>
</feature>
<evidence type="ECO:0000313" key="3">
    <source>
        <dbReference type="Proteomes" id="UP000076852"/>
    </source>
</evidence>
<dbReference type="PANTHER" id="PTHR30298">
    <property type="entry name" value="H REPEAT-ASSOCIATED PREDICTED TRANSPOSASE"/>
    <property type="match status" value="1"/>
</dbReference>
<dbReference type="EMBL" id="CP014579">
    <property type="protein sequence ID" value="ANB75165.1"/>
    <property type="molecule type" value="Genomic_DNA"/>
</dbReference>
<dbReference type="NCBIfam" id="NF033564">
    <property type="entry name" value="transpos_ISAs1"/>
    <property type="match status" value="1"/>
</dbReference>
<organism evidence="2 3">
    <name type="scientific">Paraburkholderia phytofirmans OLGA172</name>
    <dbReference type="NCBI Taxonomy" id="1417228"/>
    <lineage>
        <taxon>Bacteria</taxon>
        <taxon>Pseudomonadati</taxon>
        <taxon>Pseudomonadota</taxon>
        <taxon>Betaproteobacteria</taxon>
        <taxon>Burkholderiales</taxon>
        <taxon>Burkholderiaceae</taxon>
        <taxon>Paraburkholderia</taxon>
    </lineage>
</organism>
<evidence type="ECO:0000313" key="2">
    <source>
        <dbReference type="EMBL" id="ANB75165.1"/>
    </source>
</evidence>
<dbReference type="InterPro" id="IPR047647">
    <property type="entry name" value="ISAs1_transpos"/>
</dbReference>
<dbReference type="AlphaFoldDB" id="A0A160FQI2"/>
<dbReference type="InterPro" id="IPR032806">
    <property type="entry name" value="YbfD_N"/>
</dbReference>
<dbReference type="InterPro" id="IPR051698">
    <property type="entry name" value="Transposase_11-like"/>
</dbReference>
<sequence>MQEDVLSIEEAFGDLRDPRSRTPAHDLTEMLVVAPCAVLSGTDSWVAIQTWTEAKLEWLRRYLPLVNGIASHDTFGRVFAALDAQQFEACFIRWTAHLCPALARAELISPKGAPSNAFARRYTEADLLTTVFREANAYAY</sequence>
<dbReference type="Pfam" id="PF13808">
    <property type="entry name" value="DDE_Tnp_1_assoc"/>
    <property type="match status" value="1"/>
</dbReference>
<reference evidence="2 3" key="1">
    <citation type="journal article" date="2016" name="Gene">
        <title>PacBio SMRT assembly of a complex multi-replicon genome reveals chlorocatechol degradative operon in a region of genome plasticity.</title>
        <authorList>
            <person name="Ricker N."/>
            <person name="Shen S.Y."/>
            <person name="Goordial J."/>
            <person name="Jin S."/>
            <person name="Fulthorpe R.R."/>
        </authorList>
    </citation>
    <scope>NUCLEOTIDE SEQUENCE [LARGE SCALE GENOMIC DNA]</scope>
    <source>
        <strain evidence="2 3">OLGA172</strain>
    </source>
</reference>
<name>A0A160FQI2_9BURK</name>
<dbReference type="Proteomes" id="UP000076852">
    <property type="component" value="Chromosome 2"/>
</dbReference>